<accession>A0A0V0GX61</accession>
<sequence>LSLQLSVFIQNTTNHNLLIIKLLIFFYSCAVGPSRTTPRLFSIPVFQLSRRKQGKLGENKFLNILNIH</sequence>
<organism evidence="1">
    <name type="scientific">Solanum chacoense</name>
    <name type="common">Chaco potato</name>
    <dbReference type="NCBI Taxonomy" id="4108"/>
    <lineage>
        <taxon>Eukaryota</taxon>
        <taxon>Viridiplantae</taxon>
        <taxon>Streptophyta</taxon>
        <taxon>Embryophyta</taxon>
        <taxon>Tracheophyta</taxon>
        <taxon>Spermatophyta</taxon>
        <taxon>Magnoliopsida</taxon>
        <taxon>eudicotyledons</taxon>
        <taxon>Gunneridae</taxon>
        <taxon>Pentapetalae</taxon>
        <taxon>asterids</taxon>
        <taxon>lamiids</taxon>
        <taxon>Solanales</taxon>
        <taxon>Solanaceae</taxon>
        <taxon>Solanoideae</taxon>
        <taxon>Solaneae</taxon>
        <taxon>Solanum</taxon>
    </lineage>
</organism>
<dbReference type="EMBL" id="GEDG01029156">
    <property type="protein sequence ID" value="JAP12724.1"/>
    <property type="molecule type" value="Transcribed_RNA"/>
</dbReference>
<dbReference type="AlphaFoldDB" id="A0A0V0GX61"/>
<proteinExistence type="predicted"/>
<protein>
    <submittedName>
        <fullName evidence="1">Putative ovule protein</fullName>
    </submittedName>
</protein>
<reference evidence="1" key="1">
    <citation type="submission" date="2015-12" db="EMBL/GenBank/DDBJ databases">
        <title>Gene expression during late stages of embryo sac development: a critical building block for successful pollen-pistil interactions.</title>
        <authorList>
            <person name="Liu Y."/>
            <person name="Joly V."/>
            <person name="Sabar M."/>
            <person name="Matton D.P."/>
        </authorList>
    </citation>
    <scope>NUCLEOTIDE SEQUENCE</scope>
</reference>
<name>A0A0V0GX61_SOLCH</name>
<evidence type="ECO:0000313" key="1">
    <source>
        <dbReference type="EMBL" id="JAP12724.1"/>
    </source>
</evidence>
<feature type="non-terminal residue" evidence="1">
    <location>
        <position position="1"/>
    </location>
</feature>